<evidence type="ECO:0000313" key="1">
    <source>
        <dbReference type="EMBL" id="SYV93812.1"/>
    </source>
</evidence>
<evidence type="ECO:0000313" key="2">
    <source>
        <dbReference type="Proteomes" id="UP000260136"/>
    </source>
</evidence>
<protein>
    <submittedName>
        <fullName evidence="1">Uncharacterized protein</fullName>
    </submittedName>
</protein>
<dbReference type="AlphaFoldDB" id="A0A3B0PA21"/>
<sequence length="64" mass="7241">MVLYGATFNNDISFKNVHLLGTTKTYLNKSKFKKKSFYGAKLKKNSKNIICLIGVLNLSNVNKK</sequence>
<dbReference type="Proteomes" id="UP000260136">
    <property type="component" value="Chromosome"/>
</dbReference>
<gene>
    <name evidence="1" type="ORF">NCTC10115_00101</name>
</gene>
<dbReference type="EMBL" id="LS991952">
    <property type="protein sequence ID" value="SYV93812.1"/>
    <property type="molecule type" value="Genomic_DNA"/>
</dbReference>
<name>A0A3B0PA21_MYCGL</name>
<reference evidence="2" key="1">
    <citation type="submission" date="2018-06" db="EMBL/GenBank/DDBJ databases">
        <authorList>
            <consortium name="Pathogen Informatics"/>
        </authorList>
    </citation>
    <scope>NUCLEOTIDE SEQUENCE [LARGE SCALE GENOMIC DNA]</scope>
    <source>
        <strain evidence="2">NCTC10115</strain>
    </source>
</reference>
<organism evidence="1 2">
    <name type="scientific">Mycoplasmoides gallisepticum</name>
    <name type="common">Mycoplasma gallisepticum</name>
    <dbReference type="NCBI Taxonomy" id="2096"/>
    <lineage>
        <taxon>Bacteria</taxon>
        <taxon>Bacillati</taxon>
        <taxon>Mycoplasmatota</taxon>
        <taxon>Mycoplasmoidales</taxon>
        <taxon>Mycoplasmoidaceae</taxon>
        <taxon>Mycoplasmoides</taxon>
    </lineage>
</organism>
<proteinExistence type="predicted"/>
<dbReference type="OMA" id="WMVLYGA"/>
<accession>A0A3B0PA21</accession>